<dbReference type="GO" id="GO:0006018">
    <property type="term" value="P:2-deoxyribose 1-phosphate catabolic process"/>
    <property type="evidence" value="ECO:0007669"/>
    <property type="project" value="UniProtKB-UniRule"/>
</dbReference>
<proteinExistence type="inferred from homology"/>
<dbReference type="InterPro" id="IPR011343">
    <property type="entry name" value="DeoC"/>
</dbReference>
<evidence type="ECO:0000256" key="2">
    <source>
        <dbReference type="ARBA" id="ARBA00022490"/>
    </source>
</evidence>
<evidence type="ECO:0000256" key="5">
    <source>
        <dbReference type="ARBA" id="ARBA00048791"/>
    </source>
</evidence>
<dbReference type="RefSeq" id="WP_034422274.1">
    <property type="nucleotide sequence ID" value="NZ_CP045798.1"/>
</dbReference>
<dbReference type="EMBL" id="CP045798">
    <property type="protein sequence ID" value="QNB46125.1"/>
    <property type="molecule type" value="Genomic_DNA"/>
</dbReference>
<reference evidence="8 9" key="1">
    <citation type="journal article" date="2019" name="Front. Microbiol.">
        <title>Thermoanaerosceptrum fracticalcis gen. nov. sp. nov., a Novel Fumarate-Fermenting Microorganism From a Deep Fractured Carbonate Aquifer of the US Great Basin.</title>
        <authorList>
            <person name="Hamilton-Brehm S.D."/>
            <person name="Stewart L.E."/>
            <person name="Zavarin M."/>
            <person name="Caldwell M."/>
            <person name="Lawson P.A."/>
            <person name="Onstott T.C."/>
            <person name="Grzymski J."/>
            <person name="Neveux I."/>
            <person name="Lollar B.S."/>
            <person name="Russell C.E."/>
            <person name="Moser D.P."/>
        </authorList>
    </citation>
    <scope>NUCLEOTIDE SEQUENCE [LARGE SCALE GENOMIC DNA]</scope>
    <source>
        <strain evidence="8 9">DRI-13</strain>
    </source>
</reference>
<evidence type="ECO:0000256" key="7">
    <source>
        <dbReference type="HAMAP-Rule" id="MF_00114"/>
    </source>
</evidence>
<feature type="active site" description="Proton donor/acceptor" evidence="7">
    <location>
        <position position="93"/>
    </location>
</feature>
<dbReference type="UniPathway" id="UPA00002">
    <property type="reaction ID" value="UER00468"/>
</dbReference>
<evidence type="ECO:0000256" key="1">
    <source>
        <dbReference type="ARBA" id="ARBA00010936"/>
    </source>
</evidence>
<evidence type="ECO:0000256" key="6">
    <source>
        <dbReference type="ARBA" id="ARBA00056337"/>
    </source>
</evidence>
<dbReference type="PANTHER" id="PTHR10889">
    <property type="entry name" value="DEOXYRIBOSE-PHOSPHATE ALDOLASE"/>
    <property type="match status" value="1"/>
</dbReference>
<feature type="active site" description="Proton donor/acceptor" evidence="7">
    <location>
        <position position="187"/>
    </location>
</feature>
<dbReference type="NCBIfam" id="TIGR00126">
    <property type="entry name" value="deoC"/>
    <property type="match status" value="1"/>
</dbReference>
<dbReference type="KEGG" id="tfr:BR63_07250"/>
<dbReference type="PIRSF" id="PIRSF001357">
    <property type="entry name" value="DeoC"/>
    <property type="match status" value="1"/>
</dbReference>
<keyword evidence="9" id="KW-1185">Reference proteome</keyword>
<dbReference type="Pfam" id="PF01791">
    <property type="entry name" value="DeoC"/>
    <property type="match status" value="1"/>
</dbReference>
<dbReference type="GO" id="GO:0009264">
    <property type="term" value="P:deoxyribonucleotide catabolic process"/>
    <property type="evidence" value="ECO:0007669"/>
    <property type="project" value="UniProtKB-UniRule"/>
</dbReference>
<dbReference type="OrthoDB" id="9778711at2"/>
<evidence type="ECO:0000313" key="8">
    <source>
        <dbReference type="EMBL" id="QNB46125.1"/>
    </source>
</evidence>
<dbReference type="HAMAP" id="MF_00114">
    <property type="entry name" value="DeoC_type1"/>
    <property type="match status" value="1"/>
</dbReference>
<protein>
    <recommendedName>
        <fullName evidence="7">Deoxyribose-phosphate aldolase</fullName>
        <shortName evidence="7">DERA</shortName>
        <ecNumber evidence="7">4.1.2.4</ecNumber>
    </recommendedName>
    <alternativeName>
        <fullName evidence="7">2-deoxy-D-ribose 5-phosphate aldolase</fullName>
    </alternativeName>
    <alternativeName>
        <fullName evidence="7">Phosphodeoxyriboaldolase</fullName>
        <shortName evidence="7">Deoxyriboaldolase</shortName>
    </alternativeName>
</protein>
<dbReference type="InterPro" id="IPR002915">
    <property type="entry name" value="DeoC/FbaB/LacD_aldolase"/>
</dbReference>
<dbReference type="GO" id="GO:0004139">
    <property type="term" value="F:deoxyribose-phosphate aldolase activity"/>
    <property type="evidence" value="ECO:0007669"/>
    <property type="project" value="UniProtKB-UniRule"/>
</dbReference>
<dbReference type="SUPFAM" id="SSF51569">
    <property type="entry name" value="Aldolase"/>
    <property type="match status" value="1"/>
</dbReference>
<evidence type="ECO:0000256" key="4">
    <source>
        <dbReference type="ARBA" id="ARBA00023270"/>
    </source>
</evidence>
<comment type="similarity">
    <text evidence="1 7">Belongs to the DeoC/FbaB aldolase family. DeoC type 1 subfamily.</text>
</comment>
<dbReference type="InterPro" id="IPR028581">
    <property type="entry name" value="DeoC_typeI"/>
</dbReference>
<dbReference type="EC" id="4.1.2.4" evidence="7"/>
<dbReference type="InterPro" id="IPR013785">
    <property type="entry name" value="Aldolase_TIM"/>
</dbReference>
<comment type="function">
    <text evidence="6 7">Catalyzes a reversible aldol reaction between acetaldehyde and D-glyceraldehyde 3-phosphate to generate 2-deoxy-D-ribose 5-phosphate.</text>
</comment>
<dbReference type="Gene3D" id="3.20.20.70">
    <property type="entry name" value="Aldolase class I"/>
    <property type="match status" value="1"/>
</dbReference>
<dbReference type="GO" id="GO:0005737">
    <property type="term" value="C:cytoplasm"/>
    <property type="evidence" value="ECO:0007669"/>
    <property type="project" value="UniProtKB-SubCell"/>
</dbReference>
<keyword evidence="3 7" id="KW-0456">Lyase</keyword>
<gene>
    <name evidence="7 8" type="primary">deoC</name>
    <name evidence="8" type="ORF">BR63_07250</name>
</gene>
<name>A0A7G6E221_THEFR</name>
<dbReference type="SMART" id="SM01133">
    <property type="entry name" value="DeoC"/>
    <property type="match status" value="1"/>
</dbReference>
<dbReference type="CDD" id="cd00959">
    <property type="entry name" value="DeoC"/>
    <property type="match status" value="1"/>
</dbReference>
<evidence type="ECO:0000256" key="3">
    <source>
        <dbReference type="ARBA" id="ARBA00023239"/>
    </source>
</evidence>
<comment type="subcellular location">
    <subcellularLocation>
        <location evidence="7">Cytoplasm</location>
    </subcellularLocation>
</comment>
<feature type="active site" description="Schiff-base intermediate with acetaldehyde" evidence="7">
    <location>
        <position position="158"/>
    </location>
</feature>
<keyword evidence="2 7" id="KW-0963">Cytoplasm</keyword>
<dbReference type="Proteomes" id="UP000515847">
    <property type="component" value="Chromosome"/>
</dbReference>
<dbReference type="PANTHER" id="PTHR10889:SF1">
    <property type="entry name" value="DEOXYRIBOSE-PHOSPHATE ALDOLASE"/>
    <property type="match status" value="1"/>
</dbReference>
<accession>A0A7G6E221</accession>
<comment type="pathway">
    <text evidence="7">Carbohydrate degradation; 2-deoxy-D-ribose 1-phosphate degradation; D-glyceraldehyde 3-phosphate and acetaldehyde from 2-deoxy-alpha-D-ribose 1-phosphate: step 2/2.</text>
</comment>
<dbReference type="FunFam" id="3.20.20.70:FF:000044">
    <property type="entry name" value="Deoxyribose-phosphate aldolase"/>
    <property type="match status" value="1"/>
</dbReference>
<comment type="catalytic activity">
    <reaction evidence="5 7">
        <text>2-deoxy-D-ribose 5-phosphate = D-glyceraldehyde 3-phosphate + acetaldehyde</text>
        <dbReference type="Rhea" id="RHEA:12821"/>
        <dbReference type="ChEBI" id="CHEBI:15343"/>
        <dbReference type="ChEBI" id="CHEBI:59776"/>
        <dbReference type="ChEBI" id="CHEBI:62877"/>
        <dbReference type="EC" id="4.1.2.4"/>
    </reaction>
</comment>
<keyword evidence="4 7" id="KW-0704">Schiff base</keyword>
<dbReference type="AlphaFoldDB" id="A0A7G6E221"/>
<dbReference type="GO" id="GO:0016052">
    <property type="term" value="P:carbohydrate catabolic process"/>
    <property type="evidence" value="ECO:0007669"/>
    <property type="project" value="TreeGrafter"/>
</dbReference>
<organism evidence="8 9">
    <name type="scientific">Thermanaerosceptrum fracticalcis</name>
    <dbReference type="NCBI Taxonomy" id="1712410"/>
    <lineage>
        <taxon>Bacteria</taxon>
        <taxon>Bacillati</taxon>
        <taxon>Bacillota</taxon>
        <taxon>Clostridia</taxon>
        <taxon>Eubacteriales</taxon>
        <taxon>Peptococcaceae</taxon>
        <taxon>Thermanaerosceptrum</taxon>
    </lineage>
</organism>
<evidence type="ECO:0000313" key="9">
    <source>
        <dbReference type="Proteomes" id="UP000515847"/>
    </source>
</evidence>
<sequence>MLSLREVAQSIDHTLLRSDSTEKQVLQLCQEARDFGFKAVCVLPCYVTLAVKSLKESGITVATVIGFPLGAHLPEVKAYEAKLAFSQGADEVDMVINIGALKEKKMSYVYDDISAVVSEARAYPGKVVKVIIETALLSREEKLLACQAAVEAGADFVKTSTGFGGGGATVEDVQLMAEAVRGKAKVKASGGIRTWEQAQALMNAGAQRLGTSSGPAILQSQLTKQ</sequence>